<dbReference type="GO" id="GO:0046872">
    <property type="term" value="F:metal ion binding"/>
    <property type="evidence" value="ECO:0007669"/>
    <property type="project" value="UniProtKB-KW"/>
</dbReference>
<keyword evidence="5" id="KW-0378">Hydrolase</keyword>
<dbReference type="PANTHER" id="PTHR32205:SF5">
    <property type="entry name" value="ARCHAEMETZINCIN-2"/>
    <property type="match status" value="1"/>
</dbReference>
<evidence type="ECO:0000256" key="4">
    <source>
        <dbReference type="ARBA" id="ARBA00022723"/>
    </source>
</evidence>
<evidence type="ECO:0000256" key="8">
    <source>
        <dbReference type="ARBA" id="ARBA00024316"/>
    </source>
</evidence>
<name>A0AA88YKU7_PINIB</name>
<evidence type="ECO:0000313" key="11">
    <source>
        <dbReference type="EMBL" id="KAK3106886.1"/>
    </source>
</evidence>
<evidence type="ECO:0000256" key="7">
    <source>
        <dbReference type="ARBA" id="ARBA00023049"/>
    </source>
</evidence>
<dbReference type="InterPro" id="IPR008775">
    <property type="entry name" value="Phytyl_CoA_dOase-like"/>
</dbReference>
<dbReference type="GO" id="GO:0006508">
    <property type="term" value="P:proteolysis"/>
    <property type="evidence" value="ECO:0007669"/>
    <property type="project" value="UniProtKB-KW"/>
</dbReference>
<evidence type="ECO:0000256" key="1">
    <source>
        <dbReference type="ARBA" id="ARBA00001947"/>
    </source>
</evidence>
<dbReference type="Gene3D" id="2.60.120.620">
    <property type="entry name" value="q2cbj1_9rhob like domain"/>
    <property type="match status" value="1"/>
</dbReference>
<evidence type="ECO:0000256" key="6">
    <source>
        <dbReference type="ARBA" id="ARBA00022833"/>
    </source>
</evidence>
<dbReference type="GO" id="GO:0008237">
    <property type="term" value="F:metallopeptidase activity"/>
    <property type="evidence" value="ECO:0007669"/>
    <property type="project" value="UniProtKB-KW"/>
</dbReference>
<keyword evidence="4" id="KW-0479">Metal-binding</keyword>
<organism evidence="11 12">
    <name type="scientific">Pinctada imbricata</name>
    <name type="common">Atlantic pearl-oyster</name>
    <name type="synonym">Pinctada martensii</name>
    <dbReference type="NCBI Taxonomy" id="66713"/>
    <lineage>
        <taxon>Eukaryota</taxon>
        <taxon>Metazoa</taxon>
        <taxon>Spiralia</taxon>
        <taxon>Lophotrochozoa</taxon>
        <taxon>Mollusca</taxon>
        <taxon>Bivalvia</taxon>
        <taxon>Autobranchia</taxon>
        <taxon>Pteriomorphia</taxon>
        <taxon>Pterioida</taxon>
        <taxon>Pterioidea</taxon>
        <taxon>Pteriidae</taxon>
        <taxon>Pinctada</taxon>
    </lineage>
</organism>
<proteinExistence type="inferred from homology"/>
<evidence type="ECO:0000256" key="2">
    <source>
        <dbReference type="ARBA" id="ARBA00006954"/>
    </source>
</evidence>
<dbReference type="CDD" id="cd11375">
    <property type="entry name" value="Peptidase_M54"/>
    <property type="match status" value="1"/>
</dbReference>
<dbReference type="Pfam" id="PF05721">
    <property type="entry name" value="PhyH"/>
    <property type="match status" value="1"/>
</dbReference>
<dbReference type="Pfam" id="PF07998">
    <property type="entry name" value="Peptidase_M54"/>
    <property type="match status" value="1"/>
</dbReference>
<evidence type="ECO:0000256" key="3">
    <source>
        <dbReference type="ARBA" id="ARBA00022670"/>
    </source>
</evidence>
<dbReference type="Gene3D" id="3.40.390.10">
    <property type="entry name" value="Collagenase (Catalytic Domain)"/>
    <property type="match status" value="1"/>
</dbReference>
<protein>
    <recommendedName>
        <fullName evidence="9">Archaemetzincin-2</fullName>
    </recommendedName>
    <alternativeName>
        <fullName evidence="10">Archeobacterial metalloproteinase-like protein 2</fullName>
    </alternativeName>
</protein>
<sequence length="578" mass="66679">MPPPSEAEEFLPGVPDYSTVHQPLGELFTPVTSKEEWRSHMLSEEQIDQFWRDGYLLNVPLLSPADCDRILEDYKYFTGEKQHPGMKMMYEYHSNQSGDPNNVLMHGLGQWRLTKLFHDIIFLPQAVVKTSQLLNKDRLSSVYFWHDQLFAKPPRHGGCVAWHQDYSYWTRTKPQQHLTVHVALEDQTEENGALHYIPGSHRPFSPMKKKKNFKPVCANLKKGEASFHHALAVHGSYGNKSDRPRRATVLNYFADGTLSDTDEDLLKGIRIQKGPNGSYRLDYIKEYPHKGANVPADLSKYLLPDLELFKEMRKPKRGDWLAENKERGQTFKQFLISIKPFPNRISNTIFLQPLVFNEDPIPKSILTPLSDFASTFFGMPVKVAKRKNLKGKVKGRINDYSKNYQVSGPEVLSIMVSEKMIPREAFCVAGITFCDLYHHEEHNFVFGMANLSGSSGVYSLARYLSNFAESENTEFHPEREEGGLETIIKRACKTMCHEIGHMFGITHCTHFDCIMNGSNSLEESDRRTIFLCPICLRKLHSSIGFDIVDRYRKLKEFWEEHQQEQEVAWLQKRLEKIA</sequence>
<comment type="similarity">
    <text evidence="2">Belongs to the peptidase M54 family.</text>
</comment>
<keyword evidence="3" id="KW-0645">Protease</keyword>
<accession>A0AA88YKU7</accession>
<dbReference type="SUPFAM" id="SSF55486">
    <property type="entry name" value="Metalloproteases ('zincins'), catalytic domain"/>
    <property type="match status" value="1"/>
</dbReference>
<reference evidence="11" key="1">
    <citation type="submission" date="2019-08" db="EMBL/GenBank/DDBJ databases">
        <title>The improved chromosome-level genome for the pearl oyster Pinctada fucata martensii using PacBio sequencing and Hi-C.</title>
        <authorList>
            <person name="Zheng Z."/>
        </authorList>
    </citation>
    <scope>NUCLEOTIDE SEQUENCE</scope>
    <source>
        <strain evidence="11">ZZ-2019</strain>
        <tissue evidence="11">Adductor muscle</tissue>
    </source>
</reference>
<evidence type="ECO:0000256" key="5">
    <source>
        <dbReference type="ARBA" id="ARBA00022801"/>
    </source>
</evidence>
<dbReference type="EMBL" id="VSWD01000002">
    <property type="protein sequence ID" value="KAK3106886.1"/>
    <property type="molecule type" value="Genomic_DNA"/>
</dbReference>
<dbReference type="InterPro" id="IPR012962">
    <property type="entry name" value="Pept_M54_archaemetzincn"/>
</dbReference>
<gene>
    <name evidence="11" type="ORF">FSP39_002090</name>
</gene>
<keyword evidence="12" id="KW-1185">Reference proteome</keyword>
<keyword evidence="6" id="KW-0862">Zinc</keyword>
<keyword evidence="7" id="KW-0482">Metalloprotease</keyword>
<evidence type="ECO:0000313" key="12">
    <source>
        <dbReference type="Proteomes" id="UP001186944"/>
    </source>
</evidence>
<dbReference type="Proteomes" id="UP001186944">
    <property type="component" value="Unassembled WGS sequence"/>
</dbReference>
<dbReference type="SUPFAM" id="SSF51197">
    <property type="entry name" value="Clavaminate synthase-like"/>
    <property type="match status" value="1"/>
</dbReference>
<dbReference type="InterPro" id="IPR052009">
    <property type="entry name" value="Archaemetzincin"/>
</dbReference>
<comment type="cofactor">
    <cofactor evidence="1">
        <name>Zn(2+)</name>
        <dbReference type="ChEBI" id="CHEBI:29105"/>
    </cofactor>
</comment>
<dbReference type="PANTHER" id="PTHR32205">
    <property type="entry name" value="ARCHAEMETZINCIN-2-RELATED"/>
    <property type="match status" value="1"/>
</dbReference>
<evidence type="ECO:0000256" key="9">
    <source>
        <dbReference type="ARBA" id="ARBA00040634"/>
    </source>
</evidence>
<dbReference type="AlphaFoldDB" id="A0AA88YKU7"/>
<dbReference type="InterPro" id="IPR024079">
    <property type="entry name" value="MetalloPept_cat_dom_sf"/>
</dbReference>
<comment type="caution">
    <text evidence="11">The sequence shown here is derived from an EMBL/GenBank/DDBJ whole genome shotgun (WGS) entry which is preliminary data.</text>
</comment>
<comment type="function">
    <text evidence="8">Probable zinc metalloprotease.</text>
</comment>
<evidence type="ECO:0000256" key="10">
    <source>
        <dbReference type="ARBA" id="ARBA00043240"/>
    </source>
</evidence>